<reference evidence="1" key="1">
    <citation type="submission" date="2018-12" db="EMBL/GenBank/DDBJ databases">
        <authorList>
            <person name="Jadhav K."/>
            <person name="Kushwaha B."/>
            <person name="Jadhav I."/>
        </authorList>
    </citation>
    <scope>NUCLEOTIDE SEQUENCE [LARGE SCALE GENOMIC DNA]</scope>
    <source>
        <strain evidence="1">SBS 10</strain>
    </source>
</reference>
<evidence type="ECO:0000313" key="1">
    <source>
        <dbReference type="EMBL" id="RUA22006.1"/>
    </source>
</evidence>
<organism evidence="1">
    <name type="scientific">Billgrantia gudaonensis</name>
    <dbReference type="NCBI Taxonomy" id="376427"/>
    <lineage>
        <taxon>Bacteria</taxon>
        <taxon>Pseudomonadati</taxon>
        <taxon>Pseudomonadota</taxon>
        <taxon>Gammaproteobacteria</taxon>
        <taxon>Oceanospirillales</taxon>
        <taxon>Halomonadaceae</taxon>
        <taxon>Billgrantia</taxon>
    </lineage>
</organism>
<dbReference type="AlphaFoldDB" id="A0A432JID1"/>
<protein>
    <submittedName>
        <fullName evidence="1">Uncharacterized protein</fullName>
    </submittedName>
</protein>
<sequence length="91" mass="10763">MRWLDEVASVREERDALQSEVEQARIDPDDTWLPWRSAVRSWPIRRSGGAGESQLERPSRSWTAGVTNWSSFSSVRRRPRRKPRHEVILHR</sequence>
<dbReference type="EMBL" id="RXHI01000027">
    <property type="protein sequence ID" value="RUA22006.1"/>
    <property type="molecule type" value="Genomic_DNA"/>
</dbReference>
<comment type="caution">
    <text evidence="1">The sequence shown here is derived from an EMBL/GenBank/DDBJ whole genome shotgun (WGS) entry which is preliminary data.</text>
</comment>
<proteinExistence type="predicted"/>
<name>A0A432JID1_9GAMM</name>
<accession>A0A432JID1</accession>
<gene>
    <name evidence="1" type="ORF">DSL92_08405</name>
</gene>